<dbReference type="FunFam" id="3.30.70.250:FF:000003">
    <property type="entry name" value="Polyketide beta-ketoacyl synthase Pks3"/>
    <property type="match status" value="1"/>
</dbReference>
<organism evidence="6 7">
    <name type="scientific">Mycolicibacterium tusciae</name>
    <dbReference type="NCBI Taxonomy" id="75922"/>
    <lineage>
        <taxon>Bacteria</taxon>
        <taxon>Bacillati</taxon>
        <taxon>Actinomycetota</taxon>
        <taxon>Actinomycetes</taxon>
        <taxon>Mycobacteriales</taxon>
        <taxon>Mycobacteriaceae</taxon>
        <taxon>Mycolicibacterium</taxon>
    </lineage>
</organism>
<dbReference type="InterPro" id="IPR001227">
    <property type="entry name" value="Ac_transferase_dom_sf"/>
</dbReference>
<evidence type="ECO:0000256" key="2">
    <source>
        <dbReference type="ARBA" id="ARBA00022553"/>
    </source>
</evidence>
<evidence type="ECO:0000256" key="4">
    <source>
        <dbReference type="ARBA" id="ARBA00023268"/>
    </source>
</evidence>
<evidence type="ECO:0000256" key="1">
    <source>
        <dbReference type="ARBA" id="ARBA00022450"/>
    </source>
</evidence>
<dbReference type="InterPro" id="IPR050444">
    <property type="entry name" value="Polyketide_Synthase"/>
</dbReference>
<dbReference type="Proteomes" id="UP000192411">
    <property type="component" value="Unassembled WGS sequence"/>
</dbReference>
<protein>
    <recommendedName>
        <fullName evidence="5">Malonyl-CoA:ACP transacylase (MAT) domain-containing protein</fullName>
    </recommendedName>
</protein>
<dbReference type="SMART" id="SM00827">
    <property type="entry name" value="PKS_AT"/>
    <property type="match status" value="1"/>
</dbReference>
<evidence type="ECO:0000313" key="7">
    <source>
        <dbReference type="Proteomes" id="UP000192411"/>
    </source>
</evidence>
<keyword evidence="4" id="KW-0511">Multifunctional enzyme</keyword>
<keyword evidence="7" id="KW-1185">Reference proteome</keyword>
<dbReference type="InterPro" id="IPR014043">
    <property type="entry name" value="Acyl_transferase_dom"/>
</dbReference>
<dbReference type="STRING" id="75922.BST47_30145"/>
<evidence type="ECO:0000313" key="6">
    <source>
        <dbReference type="EMBL" id="ORB59721.1"/>
    </source>
</evidence>
<dbReference type="InterPro" id="IPR016035">
    <property type="entry name" value="Acyl_Trfase/lysoPLipase"/>
</dbReference>
<dbReference type="Pfam" id="PF00698">
    <property type="entry name" value="Acyl_transf_1"/>
    <property type="match status" value="1"/>
</dbReference>
<keyword evidence="3" id="KW-0808">Transferase</keyword>
<reference evidence="6 7" key="1">
    <citation type="submission" date="2017-02" db="EMBL/GenBank/DDBJ databases">
        <title>The new phylogeny of genus Mycobacterium.</title>
        <authorList>
            <person name="Tortoli E."/>
            <person name="Trovato A."/>
            <person name="Cirillo D.M."/>
        </authorList>
    </citation>
    <scope>NUCLEOTIDE SEQUENCE [LARGE SCALE GENOMIC DNA]</scope>
    <source>
        <strain evidence="6 7">DSM 44338</strain>
    </source>
</reference>
<dbReference type="Gene3D" id="3.40.366.10">
    <property type="entry name" value="Malonyl-Coenzyme A Acyl Carrier Protein, domain 2"/>
    <property type="match status" value="1"/>
</dbReference>
<dbReference type="GO" id="GO:0016740">
    <property type="term" value="F:transferase activity"/>
    <property type="evidence" value="ECO:0007669"/>
    <property type="project" value="UniProtKB-KW"/>
</dbReference>
<keyword evidence="1" id="KW-0596">Phosphopantetheine</keyword>
<dbReference type="SUPFAM" id="SSF55048">
    <property type="entry name" value="Probable ACP-binding domain of malonyl-CoA ACP transacylase"/>
    <property type="match status" value="1"/>
</dbReference>
<feature type="non-terminal residue" evidence="6">
    <location>
        <position position="117"/>
    </location>
</feature>
<dbReference type="AlphaFoldDB" id="A0A1X0JAF9"/>
<dbReference type="PANTHER" id="PTHR45681">
    <property type="entry name" value="POLYKETIDE SYNTHASE 44-RELATED"/>
    <property type="match status" value="1"/>
</dbReference>
<feature type="domain" description="Malonyl-CoA:ACP transacylase (MAT)" evidence="5">
    <location>
        <begin position="1"/>
        <end position="117"/>
    </location>
</feature>
<feature type="non-terminal residue" evidence="6">
    <location>
        <position position="1"/>
    </location>
</feature>
<proteinExistence type="predicted"/>
<dbReference type="EMBL" id="MVIM01000066">
    <property type="protein sequence ID" value="ORB59721.1"/>
    <property type="molecule type" value="Genomic_DNA"/>
</dbReference>
<comment type="caution">
    <text evidence="6">The sequence shown here is derived from an EMBL/GenBank/DDBJ whole genome shotgun (WGS) entry which is preliminary data.</text>
</comment>
<sequence length="117" mass="12432">LMTRIAGAGSMASVELPAKQVLSELTARRVKDVVVAIAASPGSTIISGTTQTVHELVTAWEQRGVLAGEIAVDVASHSPQVEPILDELKEALAELNPMTPQVPFYSATQFDPREQPV</sequence>
<accession>A0A1X0JAF9</accession>
<keyword evidence="2" id="KW-0597">Phosphoprotein</keyword>
<name>A0A1X0JAF9_9MYCO</name>
<dbReference type="PANTHER" id="PTHR45681:SF6">
    <property type="entry name" value="POLYKETIDE SYNTHASE 37"/>
    <property type="match status" value="1"/>
</dbReference>
<dbReference type="SUPFAM" id="SSF52151">
    <property type="entry name" value="FabD/lysophospholipase-like"/>
    <property type="match status" value="1"/>
</dbReference>
<dbReference type="RefSeq" id="WP_122984580.1">
    <property type="nucleotide sequence ID" value="NZ_MVIM01000066.1"/>
</dbReference>
<evidence type="ECO:0000256" key="3">
    <source>
        <dbReference type="ARBA" id="ARBA00022679"/>
    </source>
</evidence>
<evidence type="ECO:0000259" key="5">
    <source>
        <dbReference type="SMART" id="SM00827"/>
    </source>
</evidence>
<dbReference type="InterPro" id="IPR016036">
    <property type="entry name" value="Malonyl_transacylase_ACP-bd"/>
</dbReference>
<gene>
    <name evidence="6" type="ORF">BST47_30145</name>
</gene>
<dbReference type="OrthoDB" id="9778690at2"/>